<gene>
    <name evidence="3" type="ORF">Fuma_03221</name>
</gene>
<evidence type="ECO:0000313" key="3">
    <source>
        <dbReference type="EMBL" id="APZ93603.1"/>
    </source>
</evidence>
<reference evidence="3 4" key="1">
    <citation type="journal article" date="2016" name="Front. Microbiol.">
        <title>Fuerstia marisgermanicae gen. nov., sp. nov., an Unusual Member of the Phylum Planctomycetes from the German Wadden Sea.</title>
        <authorList>
            <person name="Kohn T."/>
            <person name="Heuer A."/>
            <person name="Jogler M."/>
            <person name="Vollmers J."/>
            <person name="Boedeker C."/>
            <person name="Bunk B."/>
            <person name="Rast P."/>
            <person name="Borchert D."/>
            <person name="Glockner I."/>
            <person name="Freese H.M."/>
            <person name="Klenk H.P."/>
            <person name="Overmann J."/>
            <person name="Kaster A.K."/>
            <person name="Rohde M."/>
            <person name="Wiegand S."/>
            <person name="Jogler C."/>
        </authorList>
    </citation>
    <scope>NUCLEOTIDE SEQUENCE [LARGE SCALE GENOMIC DNA]</scope>
    <source>
        <strain evidence="3 4">NH11</strain>
    </source>
</reference>
<dbReference type="RefSeq" id="WP_158521030.1">
    <property type="nucleotide sequence ID" value="NZ_CP017641.1"/>
</dbReference>
<organism evidence="3 4">
    <name type="scientific">Fuerstiella marisgermanici</name>
    <dbReference type="NCBI Taxonomy" id="1891926"/>
    <lineage>
        <taxon>Bacteria</taxon>
        <taxon>Pseudomonadati</taxon>
        <taxon>Planctomycetota</taxon>
        <taxon>Planctomycetia</taxon>
        <taxon>Planctomycetales</taxon>
        <taxon>Planctomycetaceae</taxon>
        <taxon>Fuerstiella</taxon>
    </lineage>
</organism>
<keyword evidence="1" id="KW-0812">Transmembrane</keyword>
<dbReference type="Proteomes" id="UP000187735">
    <property type="component" value="Chromosome"/>
</dbReference>
<keyword evidence="1" id="KW-1133">Transmembrane helix</keyword>
<keyword evidence="4" id="KW-1185">Reference proteome</keyword>
<name>A0A1P8WHU5_9PLAN</name>
<evidence type="ECO:0000313" key="4">
    <source>
        <dbReference type="Proteomes" id="UP000187735"/>
    </source>
</evidence>
<dbReference type="AlphaFoldDB" id="A0A1P8WHU5"/>
<dbReference type="EMBL" id="CP017641">
    <property type="protein sequence ID" value="APZ93603.1"/>
    <property type="molecule type" value="Genomic_DNA"/>
</dbReference>
<proteinExistence type="predicted"/>
<feature type="transmembrane region" description="Helical" evidence="1">
    <location>
        <begin position="21"/>
        <end position="40"/>
    </location>
</feature>
<evidence type="ECO:0000256" key="1">
    <source>
        <dbReference type="SAM" id="Phobius"/>
    </source>
</evidence>
<evidence type="ECO:0000259" key="2">
    <source>
        <dbReference type="Pfam" id="PF07811"/>
    </source>
</evidence>
<keyword evidence="1" id="KW-0472">Membrane</keyword>
<sequence length="164" mass="18160">MRLITRKIHSTADAENRRGTALVETAVVLPIFFLLLFAFIEFGHCFMTIHTMNSAARRAARLGVGDGSTTADVKKTAKDILGAAINADLDDVKIWVKDGSSFDDVALDAGDISYDDLPDVNIEDLEPRSLFLVRVQVPYHQIGILGPRWVRGLNLYGQSVMRKE</sequence>
<dbReference type="OrthoDB" id="285451at2"/>
<protein>
    <submittedName>
        <fullName evidence="3">Flp pilus assembly protein</fullName>
    </submittedName>
</protein>
<dbReference type="Pfam" id="PF07811">
    <property type="entry name" value="TadE"/>
    <property type="match status" value="1"/>
</dbReference>
<dbReference type="InterPro" id="IPR012495">
    <property type="entry name" value="TadE-like_dom"/>
</dbReference>
<dbReference type="KEGG" id="fmr:Fuma_03221"/>
<dbReference type="STRING" id="1891926.Fuma_03221"/>
<feature type="domain" description="TadE-like" evidence="2">
    <location>
        <begin position="19"/>
        <end position="61"/>
    </location>
</feature>
<accession>A0A1P8WHU5</accession>